<evidence type="ECO:0000256" key="4">
    <source>
        <dbReference type="SAM" id="MobiDB-lite"/>
    </source>
</evidence>
<reference evidence="6 7" key="1">
    <citation type="journal article" date="2019" name="Nat. Ecol. Evol.">
        <title>Megaphylogeny resolves global patterns of mushroom evolution.</title>
        <authorList>
            <person name="Varga T."/>
            <person name="Krizsan K."/>
            <person name="Foldi C."/>
            <person name="Dima B."/>
            <person name="Sanchez-Garcia M."/>
            <person name="Sanchez-Ramirez S."/>
            <person name="Szollosi G.J."/>
            <person name="Szarkandi J.G."/>
            <person name="Papp V."/>
            <person name="Albert L."/>
            <person name="Andreopoulos W."/>
            <person name="Angelini C."/>
            <person name="Antonin V."/>
            <person name="Barry K.W."/>
            <person name="Bougher N.L."/>
            <person name="Buchanan P."/>
            <person name="Buyck B."/>
            <person name="Bense V."/>
            <person name="Catcheside P."/>
            <person name="Chovatia M."/>
            <person name="Cooper J."/>
            <person name="Damon W."/>
            <person name="Desjardin D."/>
            <person name="Finy P."/>
            <person name="Geml J."/>
            <person name="Haridas S."/>
            <person name="Hughes K."/>
            <person name="Justo A."/>
            <person name="Karasinski D."/>
            <person name="Kautmanova I."/>
            <person name="Kiss B."/>
            <person name="Kocsube S."/>
            <person name="Kotiranta H."/>
            <person name="LaButti K.M."/>
            <person name="Lechner B.E."/>
            <person name="Liimatainen K."/>
            <person name="Lipzen A."/>
            <person name="Lukacs Z."/>
            <person name="Mihaltcheva S."/>
            <person name="Morgado L.N."/>
            <person name="Niskanen T."/>
            <person name="Noordeloos M.E."/>
            <person name="Ohm R.A."/>
            <person name="Ortiz-Santana B."/>
            <person name="Ovrebo C."/>
            <person name="Racz N."/>
            <person name="Riley R."/>
            <person name="Savchenko A."/>
            <person name="Shiryaev A."/>
            <person name="Soop K."/>
            <person name="Spirin V."/>
            <person name="Szebenyi C."/>
            <person name="Tomsovsky M."/>
            <person name="Tulloss R.E."/>
            <person name="Uehling J."/>
            <person name="Grigoriev I.V."/>
            <person name="Vagvolgyi C."/>
            <person name="Papp T."/>
            <person name="Martin F.M."/>
            <person name="Miettinen O."/>
            <person name="Hibbett D.S."/>
            <person name="Nagy L.G."/>
        </authorList>
    </citation>
    <scope>NUCLEOTIDE SEQUENCE [LARGE SCALE GENOMIC DNA]</scope>
    <source>
        <strain evidence="6 7">FP101781</strain>
    </source>
</reference>
<dbReference type="GO" id="GO:0005524">
    <property type="term" value="F:ATP binding"/>
    <property type="evidence" value="ECO:0007669"/>
    <property type="project" value="UniProtKB-KW"/>
</dbReference>
<keyword evidence="2" id="KW-0547">Nucleotide-binding</keyword>
<keyword evidence="7" id="KW-1185">Reference proteome</keyword>
<dbReference type="STRING" id="71717.A0A4Y7SCV5"/>
<dbReference type="Pfam" id="PF00005">
    <property type="entry name" value="ABC_tran"/>
    <property type="match status" value="2"/>
</dbReference>
<proteinExistence type="predicted"/>
<evidence type="ECO:0000256" key="1">
    <source>
        <dbReference type="ARBA" id="ARBA00022737"/>
    </source>
</evidence>
<dbReference type="PROSITE" id="PS00211">
    <property type="entry name" value="ABC_TRANSPORTER_1"/>
    <property type="match status" value="2"/>
</dbReference>
<dbReference type="OrthoDB" id="2110130at2759"/>
<comment type="caution">
    <text evidence="6">The sequence shown here is derived from an EMBL/GenBank/DDBJ whole genome shotgun (WGS) entry which is preliminary data.</text>
</comment>
<evidence type="ECO:0000313" key="7">
    <source>
        <dbReference type="Proteomes" id="UP000298030"/>
    </source>
</evidence>
<name>A0A4Y7SCV5_COPMI</name>
<dbReference type="AlphaFoldDB" id="A0A4Y7SCV5"/>
<dbReference type="InterPro" id="IPR003593">
    <property type="entry name" value="AAA+_ATPase"/>
</dbReference>
<dbReference type="InterPro" id="IPR003439">
    <property type="entry name" value="ABC_transporter-like_ATP-bd"/>
</dbReference>
<dbReference type="Gene3D" id="3.40.50.300">
    <property type="entry name" value="P-loop containing nucleotide triphosphate hydrolases"/>
    <property type="match status" value="2"/>
</dbReference>
<dbReference type="InterPro" id="IPR050611">
    <property type="entry name" value="ABCF"/>
</dbReference>
<dbReference type="Proteomes" id="UP000298030">
    <property type="component" value="Unassembled WGS sequence"/>
</dbReference>
<organism evidence="6 7">
    <name type="scientific">Coprinellus micaceus</name>
    <name type="common">Glistening ink-cap mushroom</name>
    <name type="synonym">Coprinus micaceus</name>
    <dbReference type="NCBI Taxonomy" id="71717"/>
    <lineage>
        <taxon>Eukaryota</taxon>
        <taxon>Fungi</taxon>
        <taxon>Dikarya</taxon>
        <taxon>Basidiomycota</taxon>
        <taxon>Agaricomycotina</taxon>
        <taxon>Agaricomycetes</taxon>
        <taxon>Agaricomycetidae</taxon>
        <taxon>Agaricales</taxon>
        <taxon>Agaricineae</taxon>
        <taxon>Psathyrellaceae</taxon>
        <taxon>Coprinellus</taxon>
    </lineage>
</organism>
<dbReference type="FunFam" id="3.40.50.300:FF:001092">
    <property type="entry name" value="ATP-binding cassette sub-family F member 2"/>
    <property type="match status" value="1"/>
</dbReference>
<feature type="compositionally biased region" description="Basic residues" evidence="4">
    <location>
        <begin position="18"/>
        <end position="29"/>
    </location>
</feature>
<feature type="domain" description="ABC transporter" evidence="5">
    <location>
        <begin position="416"/>
        <end position="637"/>
    </location>
</feature>
<evidence type="ECO:0000313" key="6">
    <source>
        <dbReference type="EMBL" id="TEB19224.1"/>
    </source>
</evidence>
<dbReference type="Pfam" id="PF12848">
    <property type="entry name" value="ABC_tran_Xtn"/>
    <property type="match status" value="1"/>
</dbReference>
<dbReference type="PANTHER" id="PTHR19211:SF129">
    <property type="entry name" value="ABC TRANSPORTER ATP-BINDING PROTEIN"/>
    <property type="match status" value="1"/>
</dbReference>
<feature type="compositionally biased region" description="Low complexity" evidence="4">
    <location>
        <begin position="1"/>
        <end position="12"/>
    </location>
</feature>
<feature type="region of interest" description="Disordered" evidence="4">
    <location>
        <begin position="1"/>
        <end position="46"/>
    </location>
</feature>
<accession>A0A4Y7SCV5</accession>
<dbReference type="SMART" id="SM00382">
    <property type="entry name" value="AAA"/>
    <property type="match status" value="2"/>
</dbReference>
<evidence type="ECO:0000256" key="3">
    <source>
        <dbReference type="ARBA" id="ARBA00022840"/>
    </source>
</evidence>
<dbReference type="PANTHER" id="PTHR19211">
    <property type="entry name" value="ATP-BINDING TRANSPORT PROTEIN-RELATED"/>
    <property type="match status" value="1"/>
</dbReference>
<evidence type="ECO:0000256" key="2">
    <source>
        <dbReference type="ARBA" id="ARBA00022741"/>
    </source>
</evidence>
<sequence>MSTTLDSTMSSLNIGTGKPKRTSKLRAGSKKSSATPSSTTSADPTARLTIEEPLITAYSQQSRFHRETFDANTTDIDIKGVNISVGQKDILVDAHLRFKAGVKYGMVGQNGVGKSVLMSVLGNNILIGLPQNVRFLHIQQLEEFAPGRTVLQEVLESDVERMRIIREAKLAVPPFELTQKLVNDTMKEVFDAHETVDEKADELRAREILRGLGFKDEELDVDSKGMSGGKAIVRELSGGWRMRVMLAKALFIQPDVLLLDEPSEFLRVLVPVRRQADTQTVVIVSHDRNFLDAVTTETIIFKDKMLTYHPGNYEDWESTTEEQRKRKMRLKEKIVASIQKNIQQAKSTGDDKRLGMVASRKKALDRMGMQRLEDGKRYKRSYHGYRADIEVESGFQTAPITLPTPFEVPFHTNAILQLSEVSFRYPGAKKDIIENVSLDVSPHARIGFLGPNGCGKSTLMNLLAGEAKPTEGEVKKHHRLRIGYFSQHTVDKLDLGLTPLEQLRAWYPEETISQPQALAHFASTVGVSGTYLVTKQKVGTMSGGERNRVALGCVTYCEPHVLLLDEITNHLDMKSVESVVEALREFEGAVVVVSHDMWFLKQVVEGEEEEEEGDDEREGGEKGGVVYIVNGKMGGLRRWESGLDHYVERVRKRAQKEVGS</sequence>
<dbReference type="SUPFAM" id="SSF52540">
    <property type="entry name" value="P-loop containing nucleoside triphosphate hydrolases"/>
    <property type="match status" value="2"/>
</dbReference>
<dbReference type="CDD" id="cd03221">
    <property type="entry name" value="ABCF_EF-3"/>
    <property type="match status" value="1"/>
</dbReference>
<protein>
    <submittedName>
        <fullName evidence="6">P-loop containing nucleoside triphosphate hydrolase protein</fullName>
    </submittedName>
</protein>
<keyword evidence="1" id="KW-0677">Repeat</keyword>
<dbReference type="InterPro" id="IPR027417">
    <property type="entry name" value="P-loop_NTPase"/>
</dbReference>
<feature type="domain" description="ABC transporter" evidence="5">
    <location>
        <begin position="76"/>
        <end position="335"/>
    </location>
</feature>
<keyword evidence="3" id="KW-0067">ATP-binding</keyword>
<dbReference type="InterPro" id="IPR032781">
    <property type="entry name" value="ABC_tran_Xtn"/>
</dbReference>
<dbReference type="EMBL" id="QPFP01000202">
    <property type="protein sequence ID" value="TEB19224.1"/>
    <property type="molecule type" value="Genomic_DNA"/>
</dbReference>
<feature type="compositionally biased region" description="Low complexity" evidence="4">
    <location>
        <begin position="30"/>
        <end position="46"/>
    </location>
</feature>
<gene>
    <name evidence="6" type="ORF">FA13DRAFT_1758239</name>
</gene>
<dbReference type="InterPro" id="IPR017871">
    <property type="entry name" value="ABC_transporter-like_CS"/>
</dbReference>
<dbReference type="PROSITE" id="PS50893">
    <property type="entry name" value="ABC_TRANSPORTER_2"/>
    <property type="match status" value="2"/>
</dbReference>
<keyword evidence="6" id="KW-0378">Hydrolase</keyword>
<dbReference type="FunFam" id="3.40.50.300:FF:000011">
    <property type="entry name" value="Putative ABC transporter ATP-binding component"/>
    <property type="match status" value="1"/>
</dbReference>
<evidence type="ECO:0000259" key="5">
    <source>
        <dbReference type="PROSITE" id="PS50893"/>
    </source>
</evidence>
<dbReference type="GO" id="GO:0016887">
    <property type="term" value="F:ATP hydrolysis activity"/>
    <property type="evidence" value="ECO:0007669"/>
    <property type="project" value="InterPro"/>
</dbReference>